<organism evidence="1 2">
    <name type="scientific">Advenella kashmirensis</name>
    <dbReference type="NCBI Taxonomy" id="310575"/>
    <lineage>
        <taxon>Bacteria</taxon>
        <taxon>Pseudomonadati</taxon>
        <taxon>Pseudomonadota</taxon>
        <taxon>Betaproteobacteria</taxon>
        <taxon>Burkholderiales</taxon>
        <taxon>Alcaligenaceae</taxon>
    </lineage>
</organism>
<dbReference type="EMBL" id="DOEK01000028">
    <property type="protein sequence ID" value="HBP29975.1"/>
    <property type="molecule type" value="Genomic_DNA"/>
</dbReference>
<comment type="caution">
    <text evidence="1">The sequence shown here is derived from an EMBL/GenBank/DDBJ whole genome shotgun (WGS) entry which is preliminary data.</text>
</comment>
<name>A0A356LHI0_9BURK</name>
<proteinExistence type="predicted"/>
<dbReference type="Proteomes" id="UP000264036">
    <property type="component" value="Unassembled WGS sequence"/>
</dbReference>
<gene>
    <name evidence="1" type="ORF">DD666_11230</name>
</gene>
<protein>
    <submittedName>
        <fullName evidence="1">Uncharacterized protein</fullName>
    </submittedName>
</protein>
<accession>A0A356LHI0</accession>
<evidence type="ECO:0000313" key="1">
    <source>
        <dbReference type="EMBL" id="HBP29975.1"/>
    </source>
</evidence>
<reference evidence="1 2" key="1">
    <citation type="journal article" date="2018" name="Nat. Biotechnol.">
        <title>A standardized bacterial taxonomy based on genome phylogeny substantially revises the tree of life.</title>
        <authorList>
            <person name="Parks D.H."/>
            <person name="Chuvochina M."/>
            <person name="Waite D.W."/>
            <person name="Rinke C."/>
            <person name="Skarshewski A."/>
            <person name="Chaumeil P.A."/>
            <person name="Hugenholtz P."/>
        </authorList>
    </citation>
    <scope>NUCLEOTIDE SEQUENCE [LARGE SCALE GENOMIC DNA]</scope>
    <source>
        <strain evidence="1">UBA10707</strain>
    </source>
</reference>
<evidence type="ECO:0000313" key="2">
    <source>
        <dbReference type="Proteomes" id="UP000264036"/>
    </source>
</evidence>
<dbReference type="AlphaFoldDB" id="A0A356LHI0"/>
<sequence>MSTLPKFAANGWRRLDNGNVQHLSGLEFAPDPNERLKLVDASLSVFISNLRHEGATEQQAERLLHKLTLQAAQQFVGLH</sequence>